<comment type="caution">
    <text evidence="1">The sequence shown here is derived from an EMBL/GenBank/DDBJ whole genome shotgun (WGS) entry which is preliminary data.</text>
</comment>
<dbReference type="Proteomes" id="UP001381693">
    <property type="component" value="Unassembled WGS sequence"/>
</dbReference>
<proteinExistence type="predicted"/>
<name>A0AAN9A5C4_HALRR</name>
<evidence type="ECO:0000313" key="1">
    <source>
        <dbReference type="EMBL" id="KAK7072940.1"/>
    </source>
</evidence>
<dbReference type="AlphaFoldDB" id="A0AAN9A5C4"/>
<dbReference type="EMBL" id="JAXCGZ010013296">
    <property type="protein sequence ID" value="KAK7072940.1"/>
    <property type="molecule type" value="Genomic_DNA"/>
</dbReference>
<keyword evidence="2" id="KW-1185">Reference proteome</keyword>
<gene>
    <name evidence="1" type="ORF">SK128_020154</name>
</gene>
<sequence>MPSMPLLVGRPWRRGHRVLSHWRREGDSYWCQETQESGERAGKPAHFAGQSLGRKAGVEVDSVDRQGYAAWKAD</sequence>
<organism evidence="1 2">
    <name type="scientific">Halocaridina rubra</name>
    <name type="common">Hawaiian red shrimp</name>
    <dbReference type="NCBI Taxonomy" id="373956"/>
    <lineage>
        <taxon>Eukaryota</taxon>
        <taxon>Metazoa</taxon>
        <taxon>Ecdysozoa</taxon>
        <taxon>Arthropoda</taxon>
        <taxon>Crustacea</taxon>
        <taxon>Multicrustacea</taxon>
        <taxon>Malacostraca</taxon>
        <taxon>Eumalacostraca</taxon>
        <taxon>Eucarida</taxon>
        <taxon>Decapoda</taxon>
        <taxon>Pleocyemata</taxon>
        <taxon>Caridea</taxon>
        <taxon>Atyoidea</taxon>
        <taxon>Atyidae</taxon>
        <taxon>Halocaridina</taxon>
    </lineage>
</organism>
<reference evidence="1 2" key="1">
    <citation type="submission" date="2023-11" db="EMBL/GenBank/DDBJ databases">
        <title>Halocaridina rubra genome assembly.</title>
        <authorList>
            <person name="Smith C."/>
        </authorList>
    </citation>
    <scope>NUCLEOTIDE SEQUENCE [LARGE SCALE GENOMIC DNA]</scope>
    <source>
        <strain evidence="1">EP-1</strain>
        <tissue evidence="1">Whole</tissue>
    </source>
</reference>
<feature type="non-terminal residue" evidence="1">
    <location>
        <position position="74"/>
    </location>
</feature>
<evidence type="ECO:0000313" key="2">
    <source>
        <dbReference type="Proteomes" id="UP001381693"/>
    </source>
</evidence>
<protein>
    <submittedName>
        <fullName evidence="1">Uncharacterized protein</fullName>
    </submittedName>
</protein>
<accession>A0AAN9A5C4</accession>